<sequence>MARQSRVAAARRGKNLTDDAIATVVRILDDWDGRLTWELLIEALVPRLHYRYTRQALHKHQRIRAAYTLRKKSLKDPSDGSIQIATGELGECLARVARLEAENLRLEAENQRLLEQFVVWAYNAHTRGLSKDFLSQPLPRVNRGQTINSPRKVASAKKTHT</sequence>
<organism evidence="3 4">
    <name type="scientific">Pseudomonas aeruginosa</name>
    <dbReference type="NCBI Taxonomy" id="287"/>
    <lineage>
        <taxon>Bacteria</taxon>
        <taxon>Pseudomonadati</taxon>
        <taxon>Pseudomonadota</taxon>
        <taxon>Gammaproteobacteria</taxon>
        <taxon>Pseudomonadales</taxon>
        <taxon>Pseudomonadaceae</taxon>
        <taxon>Pseudomonas</taxon>
    </lineage>
</organism>
<evidence type="ECO:0000256" key="1">
    <source>
        <dbReference type="SAM" id="Coils"/>
    </source>
</evidence>
<dbReference type="EMBL" id="NFFZ01000030">
    <property type="protein sequence ID" value="OTI55315.1"/>
    <property type="molecule type" value="Genomic_DNA"/>
</dbReference>
<comment type="caution">
    <text evidence="3">The sequence shown here is derived from an EMBL/GenBank/DDBJ whole genome shotgun (WGS) entry which is preliminary data.</text>
</comment>
<accession>A0A241XG91</accession>
<evidence type="ECO:0000313" key="4">
    <source>
        <dbReference type="Proteomes" id="UP000194857"/>
    </source>
</evidence>
<protein>
    <submittedName>
        <fullName evidence="3">Uncharacterized protein</fullName>
    </submittedName>
</protein>
<evidence type="ECO:0000313" key="3">
    <source>
        <dbReference type="EMBL" id="OTI55315.1"/>
    </source>
</evidence>
<reference evidence="3 4" key="1">
    <citation type="submission" date="2017-05" db="EMBL/GenBank/DDBJ databases">
        <authorList>
            <person name="Song R."/>
            <person name="Chenine A.L."/>
            <person name="Ruprecht R.M."/>
        </authorList>
    </citation>
    <scope>NUCLEOTIDE SEQUENCE [LARGE SCALE GENOMIC DNA]</scope>
    <source>
        <strain evidence="3 4">S567_C10_BS</strain>
    </source>
</reference>
<keyword evidence="1" id="KW-0175">Coiled coil</keyword>
<dbReference type="AlphaFoldDB" id="A0A241XG91"/>
<evidence type="ECO:0000256" key="2">
    <source>
        <dbReference type="SAM" id="MobiDB-lite"/>
    </source>
</evidence>
<proteinExistence type="predicted"/>
<feature type="coiled-coil region" evidence="1">
    <location>
        <begin position="89"/>
        <end position="116"/>
    </location>
</feature>
<gene>
    <name evidence="3" type="ORF">CAZ10_34185</name>
</gene>
<name>A0A241XG91_PSEAI</name>
<feature type="region of interest" description="Disordered" evidence="2">
    <location>
        <begin position="140"/>
        <end position="161"/>
    </location>
</feature>
<dbReference type="Proteomes" id="UP000194857">
    <property type="component" value="Unassembled WGS sequence"/>
</dbReference>